<reference evidence="1" key="1">
    <citation type="submission" date="2025-08" db="UniProtKB">
        <authorList>
            <consortium name="Ensembl"/>
        </authorList>
    </citation>
    <scope>IDENTIFICATION</scope>
</reference>
<proteinExistence type="predicted"/>
<evidence type="ECO:0000313" key="1">
    <source>
        <dbReference type="Ensembl" id="ENSMSIP00000003338.1"/>
    </source>
</evidence>
<keyword evidence="2" id="KW-1185">Reference proteome</keyword>
<dbReference type="Proteomes" id="UP000694415">
    <property type="component" value="Unplaced"/>
</dbReference>
<sequence>MSFVLQKLCNFMRSHLQILDLTAQAIAVLFRNFSLVPISSRLSPTFSSISFSVSGFMWSSLIHLDLTLVQGDRYGSIHILLHDNLQLCQHHLLKMLSFFHWMVLAPLSKIK</sequence>
<reference evidence="1" key="2">
    <citation type="submission" date="2025-09" db="UniProtKB">
        <authorList>
            <consortium name="Ensembl"/>
        </authorList>
    </citation>
    <scope>IDENTIFICATION</scope>
</reference>
<dbReference type="GeneTree" id="ENSGT01150000290132"/>
<dbReference type="Ensembl" id="ENSMSIT00000004215.1">
    <property type="protein sequence ID" value="ENSMSIP00000003338.1"/>
    <property type="gene ID" value="ENSMSIG00000003097.1"/>
</dbReference>
<organism evidence="1 2">
    <name type="scientific">Mus spicilegus</name>
    <name type="common">Mound-building mouse</name>
    <dbReference type="NCBI Taxonomy" id="10103"/>
    <lineage>
        <taxon>Eukaryota</taxon>
        <taxon>Metazoa</taxon>
        <taxon>Chordata</taxon>
        <taxon>Craniata</taxon>
        <taxon>Vertebrata</taxon>
        <taxon>Euteleostomi</taxon>
        <taxon>Mammalia</taxon>
        <taxon>Eutheria</taxon>
        <taxon>Euarchontoglires</taxon>
        <taxon>Glires</taxon>
        <taxon>Rodentia</taxon>
        <taxon>Myomorpha</taxon>
        <taxon>Muroidea</taxon>
        <taxon>Muridae</taxon>
        <taxon>Murinae</taxon>
        <taxon>Mus</taxon>
        <taxon>Mus</taxon>
    </lineage>
</organism>
<protein>
    <submittedName>
        <fullName evidence="1">Uncharacterized protein</fullName>
    </submittedName>
</protein>
<accession>A0A8C6GC43</accession>
<evidence type="ECO:0000313" key="2">
    <source>
        <dbReference type="Proteomes" id="UP000694415"/>
    </source>
</evidence>
<name>A0A8C6GC43_MUSSI</name>
<dbReference type="AlphaFoldDB" id="A0A8C6GC43"/>